<evidence type="ECO:0000256" key="6">
    <source>
        <dbReference type="SAM" id="Phobius"/>
    </source>
</evidence>
<feature type="domain" description="O-antigen ligase-related" evidence="7">
    <location>
        <begin position="216"/>
        <end position="369"/>
    </location>
</feature>
<feature type="transmembrane region" description="Helical" evidence="6">
    <location>
        <begin position="254"/>
        <end position="271"/>
    </location>
</feature>
<dbReference type="RefSeq" id="WP_180678745.1">
    <property type="nucleotide sequence ID" value="NZ_JACCKA010000069.1"/>
</dbReference>
<comment type="caution">
    <text evidence="8">The sequence shown here is derived from an EMBL/GenBank/DDBJ whole genome shotgun (WGS) entry which is preliminary data.</text>
</comment>
<dbReference type="PANTHER" id="PTHR37422">
    <property type="entry name" value="TEICHURONIC ACID BIOSYNTHESIS PROTEIN TUAE"/>
    <property type="match status" value="1"/>
</dbReference>
<reference evidence="8 9" key="1">
    <citation type="submission" date="2020-07" db="EMBL/GenBank/DDBJ databases">
        <title>Luteimonas sp. SJ-92.</title>
        <authorList>
            <person name="Huang X.-X."/>
            <person name="Xu L."/>
            <person name="Sun J.-Q."/>
        </authorList>
    </citation>
    <scope>NUCLEOTIDE SEQUENCE [LARGE SCALE GENOMIC DNA]</scope>
    <source>
        <strain evidence="8 9">SJ-92</strain>
    </source>
</reference>
<dbReference type="InterPro" id="IPR007016">
    <property type="entry name" value="O-antigen_ligase-rel_domated"/>
</dbReference>
<dbReference type="GO" id="GO:0016020">
    <property type="term" value="C:membrane"/>
    <property type="evidence" value="ECO:0007669"/>
    <property type="project" value="UniProtKB-SubCell"/>
</dbReference>
<feature type="transmembrane region" description="Helical" evidence="6">
    <location>
        <begin position="188"/>
        <end position="206"/>
    </location>
</feature>
<evidence type="ECO:0000259" key="7">
    <source>
        <dbReference type="Pfam" id="PF04932"/>
    </source>
</evidence>
<protein>
    <submittedName>
        <fullName evidence="8">O-antigen ligase family protein</fullName>
    </submittedName>
</protein>
<feature type="transmembrane region" description="Helical" evidence="6">
    <location>
        <begin position="61"/>
        <end position="80"/>
    </location>
</feature>
<dbReference type="Proteomes" id="UP000578091">
    <property type="component" value="Unassembled WGS sequence"/>
</dbReference>
<feature type="transmembrane region" description="Helical" evidence="6">
    <location>
        <begin position="408"/>
        <end position="432"/>
    </location>
</feature>
<keyword evidence="2 6" id="KW-0812">Transmembrane</keyword>
<accession>A0A853JEH4</accession>
<keyword evidence="8" id="KW-0436">Ligase</keyword>
<keyword evidence="4 6" id="KW-0472">Membrane</keyword>
<dbReference type="GO" id="GO:0016874">
    <property type="term" value="F:ligase activity"/>
    <property type="evidence" value="ECO:0007669"/>
    <property type="project" value="UniProtKB-KW"/>
</dbReference>
<evidence type="ECO:0000256" key="3">
    <source>
        <dbReference type="ARBA" id="ARBA00022989"/>
    </source>
</evidence>
<comment type="subcellular location">
    <subcellularLocation>
        <location evidence="1">Membrane</location>
        <topology evidence="1">Multi-pass membrane protein</topology>
    </subcellularLocation>
</comment>
<evidence type="ECO:0000256" key="2">
    <source>
        <dbReference type="ARBA" id="ARBA00022692"/>
    </source>
</evidence>
<dbReference type="EMBL" id="JACCKA010000069">
    <property type="protein sequence ID" value="NZA26960.1"/>
    <property type="molecule type" value="Genomic_DNA"/>
</dbReference>
<name>A0A853JEH4_9GAMM</name>
<feature type="region of interest" description="Disordered" evidence="5">
    <location>
        <begin position="441"/>
        <end position="463"/>
    </location>
</feature>
<keyword evidence="9" id="KW-1185">Reference proteome</keyword>
<feature type="transmembrane region" description="Helical" evidence="6">
    <location>
        <begin position="126"/>
        <end position="146"/>
    </location>
</feature>
<dbReference type="Pfam" id="PF04932">
    <property type="entry name" value="Wzy_C"/>
    <property type="match status" value="1"/>
</dbReference>
<feature type="transmembrane region" description="Helical" evidence="6">
    <location>
        <begin position="100"/>
        <end position="119"/>
    </location>
</feature>
<feature type="transmembrane region" description="Helical" evidence="6">
    <location>
        <begin position="22"/>
        <end position="49"/>
    </location>
</feature>
<evidence type="ECO:0000256" key="4">
    <source>
        <dbReference type="ARBA" id="ARBA00023136"/>
    </source>
</evidence>
<feature type="transmembrane region" description="Helical" evidence="6">
    <location>
        <begin position="360"/>
        <end position="379"/>
    </location>
</feature>
<keyword evidence="3 6" id="KW-1133">Transmembrane helix</keyword>
<evidence type="ECO:0000313" key="8">
    <source>
        <dbReference type="EMBL" id="NZA26960.1"/>
    </source>
</evidence>
<sequence length="463" mass="48952">MPNSTAADRSPAVPGWRWAPHWVLAFVALWPAPGYAEGVMVLGALVAIARLLMARFANGTALLSVQAWALTSVLFCAYWLPELFSSIGAVDGGRALRESVVDLRYLPFLWLVASAVATARGRRITFGGLAVIVGIWTLDGLAEAFFGTSPLFFGIDAAKQLISGRPMCSAEDVAAVDRLSGVLGPCNLKIGLVLASLSPFALYFAGRRFGSGGWILAAVALGLVILLAGARASWLTFALVLLFSGWRLLGWKRLAGVFLFGVATVGLLTLASPQVRDRIERTAQMVTADESGVDMALSGRTRIWGAALCMVGERPINGVGARAFREAFPACDPHAGKVAAWGDGPALHAHQIVLEILSETGGLGLLLWLAGAALAWRAWRYADAEARDRARPAMLALAVTVFPLNTHLAFYSTFWGGLTLLLAALYAGSLLARVEPGIGNRESGMGDGGGNDTGAEQLPVAER</sequence>
<dbReference type="InterPro" id="IPR051533">
    <property type="entry name" value="WaaL-like"/>
</dbReference>
<evidence type="ECO:0000256" key="5">
    <source>
        <dbReference type="SAM" id="MobiDB-lite"/>
    </source>
</evidence>
<gene>
    <name evidence="8" type="ORF">H0E84_11260</name>
</gene>
<proteinExistence type="predicted"/>
<evidence type="ECO:0000313" key="9">
    <source>
        <dbReference type="Proteomes" id="UP000578091"/>
    </source>
</evidence>
<feature type="transmembrane region" description="Helical" evidence="6">
    <location>
        <begin position="213"/>
        <end position="234"/>
    </location>
</feature>
<dbReference type="PANTHER" id="PTHR37422:SF21">
    <property type="entry name" value="EXOQ-LIKE PROTEIN"/>
    <property type="match status" value="1"/>
</dbReference>
<evidence type="ECO:0000256" key="1">
    <source>
        <dbReference type="ARBA" id="ARBA00004141"/>
    </source>
</evidence>
<dbReference type="AlphaFoldDB" id="A0A853JEH4"/>
<organism evidence="8 9">
    <name type="scientific">Luteimonas salinisoli</name>
    <dbReference type="NCBI Taxonomy" id="2752307"/>
    <lineage>
        <taxon>Bacteria</taxon>
        <taxon>Pseudomonadati</taxon>
        <taxon>Pseudomonadota</taxon>
        <taxon>Gammaproteobacteria</taxon>
        <taxon>Lysobacterales</taxon>
        <taxon>Lysobacteraceae</taxon>
        <taxon>Luteimonas</taxon>
    </lineage>
</organism>